<evidence type="ECO:0000313" key="2">
    <source>
        <dbReference type="EMBL" id="MBY8877278.1"/>
    </source>
</evidence>
<accession>A0ABS7Q2V0</accession>
<reference evidence="2 3" key="1">
    <citation type="submission" date="2021-08" db="EMBL/GenBank/DDBJ databases">
        <title>WGS of actinomycetes from Thailand.</title>
        <authorList>
            <person name="Thawai C."/>
        </authorList>
    </citation>
    <scope>NUCLEOTIDE SEQUENCE [LARGE SCALE GENOMIC DNA]</scope>
    <source>
        <strain evidence="2 3">PLK6-54</strain>
    </source>
</reference>
<dbReference type="RefSeq" id="WP_222961433.1">
    <property type="nucleotide sequence ID" value="NZ_JAINZZ010000005.1"/>
</dbReference>
<proteinExistence type="predicted"/>
<dbReference type="InterPro" id="IPR008799">
    <property type="entry name" value="Pseudomon_AvrD"/>
</dbReference>
<dbReference type="Pfam" id="PF05655">
    <property type="entry name" value="AvrD"/>
    <property type="match status" value="1"/>
</dbReference>
<evidence type="ECO:0008006" key="4">
    <source>
        <dbReference type="Google" id="ProtNLM"/>
    </source>
</evidence>
<sequence length="381" mass="40385">MTTAASPAPTATPVHAASTPSFVASVDDRLGPAASRFFGDGHRRVRYRFTDILIDPGPEGAITATAGVLCPPDWSLKAGATQRPHLSTIDALVIGGRLAELFLTRRHRLTATQRSLMWLRRVEIRAGRAPDEEDLESLRAEGSPAGTRPHEQLAGTAVTVMTCRVGGMRVSCEVVHPFGRPVVRPVLHPLFDQAGPAATQLGDLAAAGLGAGDRAAGPVPYPAPPGLYGEGFRTRRQPIRDITLQVTADRQRAAATARLTPVPGTTPGSGGLEGAYQPSVSFIDAFVIALQLGQVLLYDLDGLDRAHSNTLWMRRTVLECDTPERPATGPFPVTTELAGSTLLDTRDGARWRTADITAACAGVRVLCSVTHELPRPAALSG</sequence>
<organism evidence="2 3">
    <name type="scientific">Actinacidiphila acidipaludis</name>
    <dbReference type="NCBI Taxonomy" id="2873382"/>
    <lineage>
        <taxon>Bacteria</taxon>
        <taxon>Bacillati</taxon>
        <taxon>Actinomycetota</taxon>
        <taxon>Actinomycetes</taxon>
        <taxon>Kitasatosporales</taxon>
        <taxon>Streptomycetaceae</taxon>
        <taxon>Actinacidiphila</taxon>
    </lineage>
</organism>
<evidence type="ECO:0000313" key="3">
    <source>
        <dbReference type="Proteomes" id="UP000778578"/>
    </source>
</evidence>
<protein>
    <recommendedName>
        <fullName evidence="4">Avirulence D protein (AvrD)</fullName>
    </recommendedName>
</protein>
<evidence type="ECO:0000256" key="1">
    <source>
        <dbReference type="SAM" id="MobiDB-lite"/>
    </source>
</evidence>
<dbReference type="Proteomes" id="UP000778578">
    <property type="component" value="Unassembled WGS sequence"/>
</dbReference>
<feature type="region of interest" description="Disordered" evidence="1">
    <location>
        <begin position="130"/>
        <end position="150"/>
    </location>
</feature>
<keyword evidence="3" id="KW-1185">Reference proteome</keyword>
<name>A0ABS7Q2V0_9ACTN</name>
<comment type="caution">
    <text evidence="2">The sequence shown here is derived from an EMBL/GenBank/DDBJ whole genome shotgun (WGS) entry which is preliminary data.</text>
</comment>
<dbReference type="EMBL" id="JAINZZ010000005">
    <property type="protein sequence ID" value="MBY8877278.1"/>
    <property type="molecule type" value="Genomic_DNA"/>
</dbReference>
<gene>
    <name evidence="2" type="ORF">K7862_06420</name>
</gene>